<name>A0A851F3H6_PITSO</name>
<dbReference type="GO" id="GO:0003682">
    <property type="term" value="F:chromatin binding"/>
    <property type="evidence" value="ECO:0007669"/>
    <property type="project" value="TreeGrafter"/>
</dbReference>
<sequence>LEQGDVVTMCAQLSTKSREYSYFSPHTMAMWAGPDHWRFRPRRKADGDSERESRKRNVRKQFELDLEKDVDFKDFFQKTKARTTMAQSTVVKRSVKRTTLPPDFDYDPHNLVQLFIKPDVQVTVTSEQEEPLEAGAEIGDYDYDNPNDTLNFCPALGDEDDDNDPGQPPAPSEGQEPPGIPSENPTGNPSGMECGELELLQEPPKVAKLEVPYARTATRMDMRLLKRVMWELLTQAQEHGPGRRQSVVVGQKMLSSILRGLHHRLPPAMAANLSVSLAFICLLHLANEKTLELEGLEDLSDVLVR</sequence>
<feature type="non-terminal residue" evidence="12">
    <location>
        <position position="1"/>
    </location>
</feature>
<evidence type="ECO:0000313" key="12">
    <source>
        <dbReference type="EMBL" id="NWI87442.1"/>
    </source>
</evidence>
<keyword evidence="5" id="KW-0158">Chromosome</keyword>
<organism evidence="12 13">
    <name type="scientific">Pitta sordida</name>
    <name type="common">Hooded pitta</name>
    <dbReference type="NCBI Taxonomy" id="9163"/>
    <lineage>
        <taxon>Eukaryota</taxon>
        <taxon>Metazoa</taxon>
        <taxon>Chordata</taxon>
        <taxon>Craniata</taxon>
        <taxon>Vertebrata</taxon>
        <taxon>Euteleostomi</taxon>
        <taxon>Archelosauria</taxon>
        <taxon>Archosauria</taxon>
        <taxon>Dinosauria</taxon>
        <taxon>Saurischia</taxon>
        <taxon>Theropoda</taxon>
        <taxon>Coelurosauria</taxon>
        <taxon>Aves</taxon>
        <taxon>Neognathae</taxon>
        <taxon>Neoaves</taxon>
        <taxon>Telluraves</taxon>
        <taxon>Australaves</taxon>
        <taxon>Passeriformes</taxon>
        <taxon>Pittidae</taxon>
        <taxon>Pitta</taxon>
    </lineage>
</organism>
<evidence type="ECO:0000256" key="2">
    <source>
        <dbReference type="ARBA" id="ARBA00004496"/>
    </source>
</evidence>
<dbReference type="OrthoDB" id="362021at2759"/>
<evidence type="ECO:0000256" key="3">
    <source>
        <dbReference type="ARBA" id="ARBA00009471"/>
    </source>
</evidence>
<dbReference type="GO" id="GO:0007076">
    <property type="term" value="P:mitotic chromosome condensation"/>
    <property type="evidence" value="ECO:0007669"/>
    <property type="project" value="InterPro"/>
</dbReference>
<evidence type="ECO:0000256" key="7">
    <source>
        <dbReference type="ARBA" id="ARBA00022618"/>
    </source>
</evidence>
<dbReference type="PANTHER" id="PTHR13108:SF9">
    <property type="entry name" value="CONDENSIN COMPLEX SUBUNIT 2"/>
    <property type="match status" value="1"/>
</dbReference>
<dbReference type="Proteomes" id="UP000633448">
    <property type="component" value="Unassembled WGS sequence"/>
</dbReference>
<keyword evidence="7" id="KW-0132">Cell division</keyword>
<reference evidence="12" key="1">
    <citation type="submission" date="2019-10" db="EMBL/GenBank/DDBJ databases">
        <title>Bird 10,000 Genomes (B10K) Project - Family phase.</title>
        <authorList>
            <person name="Zhang G."/>
        </authorList>
    </citation>
    <scope>NUCLEOTIDE SEQUENCE</scope>
    <source>
        <strain evidence="12">B10K-DU-002-53</strain>
        <tissue evidence="12">Muscle</tissue>
    </source>
</reference>
<evidence type="ECO:0000256" key="9">
    <source>
        <dbReference type="ARBA" id="ARBA00023067"/>
    </source>
</evidence>
<dbReference type="PANTHER" id="PTHR13108">
    <property type="entry name" value="CONDENSIN COMPLEX SUBUNIT 2"/>
    <property type="match status" value="1"/>
</dbReference>
<dbReference type="Pfam" id="PF05786">
    <property type="entry name" value="Cnd2"/>
    <property type="match status" value="1"/>
</dbReference>
<feature type="non-terminal residue" evidence="12">
    <location>
        <position position="305"/>
    </location>
</feature>
<dbReference type="GO" id="GO:0000796">
    <property type="term" value="C:condensin complex"/>
    <property type="evidence" value="ECO:0007669"/>
    <property type="project" value="InterPro"/>
</dbReference>
<evidence type="ECO:0000256" key="10">
    <source>
        <dbReference type="ARBA" id="ARBA00023306"/>
    </source>
</evidence>
<dbReference type="GO" id="GO:0051301">
    <property type="term" value="P:cell division"/>
    <property type="evidence" value="ECO:0007669"/>
    <property type="project" value="UniProtKB-KW"/>
</dbReference>
<evidence type="ECO:0000313" key="13">
    <source>
        <dbReference type="Proteomes" id="UP000633448"/>
    </source>
</evidence>
<accession>A0A851F3H6</accession>
<keyword evidence="9" id="KW-0226">DNA condensation</keyword>
<dbReference type="AlphaFoldDB" id="A0A851F3H6"/>
<comment type="caution">
    <text evidence="12">The sequence shown here is derived from an EMBL/GenBank/DDBJ whole genome shotgun (WGS) entry which is preliminary data.</text>
</comment>
<keyword evidence="10" id="KW-0131">Cell cycle</keyword>
<keyword evidence="13" id="KW-1185">Reference proteome</keyword>
<evidence type="ECO:0000256" key="5">
    <source>
        <dbReference type="ARBA" id="ARBA00022454"/>
    </source>
</evidence>
<proteinExistence type="inferred from homology"/>
<gene>
    <name evidence="12" type="primary">Ncaph</name>
    <name evidence="12" type="ORF">PITSOR_R10284</name>
</gene>
<dbReference type="InterPro" id="IPR022816">
    <property type="entry name" value="Condensin_barren_su2"/>
</dbReference>
<keyword evidence="6" id="KW-0963">Cytoplasm</keyword>
<feature type="region of interest" description="Disordered" evidence="11">
    <location>
        <begin position="136"/>
        <end position="193"/>
    </location>
</feature>
<evidence type="ECO:0000256" key="4">
    <source>
        <dbReference type="ARBA" id="ARBA00016065"/>
    </source>
</evidence>
<keyword evidence="8" id="KW-0498">Mitosis</keyword>
<dbReference type="GO" id="GO:0005737">
    <property type="term" value="C:cytoplasm"/>
    <property type="evidence" value="ECO:0007669"/>
    <property type="project" value="UniProtKB-SubCell"/>
</dbReference>
<dbReference type="EMBL" id="WEKX01006615">
    <property type="protein sequence ID" value="NWI87442.1"/>
    <property type="molecule type" value="Genomic_DNA"/>
</dbReference>
<evidence type="ECO:0000256" key="11">
    <source>
        <dbReference type="SAM" id="MobiDB-lite"/>
    </source>
</evidence>
<evidence type="ECO:0000256" key="8">
    <source>
        <dbReference type="ARBA" id="ARBA00022776"/>
    </source>
</evidence>
<protein>
    <recommendedName>
        <fullName evidence="4">Condensin complex subunit 2</fullName>
    </recommendedName>
</protein>
<evidence type="ECO:0000256" key="1">
    <source>
        <dbReference type="ARBA" id="ARBA00004286"/>
    </source>
</evidence>
<evidence type="ECO:0000256" key="6">
    <source>
        <dbReference type="ARBA" id="ARBA00022490"/>
    </source>
</evidence>
<comment type="subcellular location">
    <subcellularLocation>
        <location evidence="1">Chromosome</location>
    </subcellularLocation>
    <subcellularLocation>
        <location evidence="2">Cytoplasm</location>
    </subcellularLocation>
</comment>
<comment type="similarity">
    <text evidence="3">Belongs to the CND2 (condensin subunit 2) family.</text>
</comment>